<dbReference type="FunFam" id="3.30.950.10:FF:000002">
    <property type="entry name" value="Ribosomal RNA small subunit methyltransferase I"/>
    <property type="match status" value="1"/>
</dbReference>
<dbReference type="SUPFAM" id="SSF53790">
    <property type="entry name" value="Tetrapyrrole methylase"/>
    <property type="match status" value="1"/>
</dbReference>
<gene>
    <name evidence="1 3" type="primary">rsmI</name>
    <name evidence="3" type="ORF">E4P47_05615</name>
</gene>
<dbReference type="PANTHER" id="PTHR46111:SF1">
    <property type="entry name" value="RIBOSOMAL RNA SMALL SUBUNIT METHYLTRANSFERASE I"/>
    <property type="match status" value="1"/>
</dbReference>
<dbReference type="HAMAP" id="MF_01877">
    <property type="entry name" value="16SrRNA_methyltr_I"/>
    <property type="match status" value="1"/>
</dbReference>
<dbReference type="GO" id="GO:0005737">
    <property type="term" value="C:cytoplasm"/>
    <property type="evidence" value="ECO:0007669"/>
    <property type="project" value="UniProtKB-SubCell"/>
</dbReference>
<dbReference type="InterPro" id="IPR000878">
    <property type="entry name" value="4pyrrol_Mease"/>
</dbReference>
<comment type="caution">
    <text evidence="3">The sequence shown here is derived from an EMBL/GenBank/DDBJ whole genome shotgun (WGS) entry which is preliminary data.</text>
</comment>
<keyword evidence="1 3" id="KW-0489">Methyltransferase</keyword>
<dbReference type="CDD" id="cd11648">
    <property type="entry name" value="RsmI"/>
    <property type="match status" value="1"/>
</dbReference>
<evidence type="ECO:0000313" key="3">
    <source>
        <dbReference type="EMBL" id="TFH94956.1"/>
    </source>
</evidence>
<evidence type="ECO:0000256" key="1">
    <source>
        <dbReference type="HAMAP-Rule" id="MF_01877"/>
    </source>
</evidence>
<keyword evidence="1 3" id="KW-0808">Transferase</keyword>
<reference evidence="3 4" key="1">
    <citation type="submission" date="2019-03" db="EMBL/GenBank/DDBJ databases">
        <title>Porphyromonas levii Isolated from the Uterus of Dairy Cows.</title>
        <authorList>
            <person name="Francis A.M."/>
        </authorList>
    </citation>
    <scope>NUCLEOTIDE SEQUENCE [LARGE SCALE GENOMIC DNA]</scope>
    <source>
        <strain evidence="3 4">AF5678</strain>
    </source>
</reference>
<dbReference type="AlphaFoldDB" id="A0A4Y8WPG5"/>
<protein>
    <recommendedName>
        <fullName evidence="1">Ribosomal RNA small subunit methyltransferase I</fullName>
        <ecNumber evidence="1">2.1.1.198</ecNumber>
    </recommendedName>
    <alternativeName>
        <fullName evidence="1">16S rRNA 2'-O-ribose C1402 methyltransferase</fullName>
    </alternativeName>
    <alternativeName>
        <fullName evidence="1">rRNA (cytidine-2'-O-)-methyltransferase RsmI</fullName>
    </alternativeName>
</protein>
<dbReference type="PROSITE" id="PS01296">
    <property type="entry name" value="RSMI"/>
    <property type="match status" value="1"/>
</dbReference>
<keyword evidence="4" id="KW-1185">Reference proteome</keyword>
<dbReference type="Pfam" id="PF00590">
    <property type="entry name" value="TP_methylase"/>
    <property type="match status" value="1"/>
</dbReference>
<dbReference type="InterPro" id="IPR014776">
    <property type="entry name" value="4pyrrole_Mease_sub2"/>
</dbReference>
<accession>A0A4Y8WPG5</accession>
<dbReference type="PANTHER" id="PTHR46111">
    <property type="entry name" value="RIBOSOMAL RNA SMALL SUBUNIT METHYLTRANSFERASE I"/>
    <property type="match status" value="1"/>
</dbReference>
<sequence>MPHPLVVIPTPVGNLEDITLRAIRLLKEADIVYAEDTRTTARVFQEYEITTPLRSFHIHNEHNMATEVANRVEQGERVALVSDAGTPGISDPGFMAVRACLERALEVTCLPGATAFVPALVASGLPSERFFFEGFLPNKKGRQSRIEGLLEREVTTIFYESPKRLVKLLGEIKEILGEERVVAVAREISKRYEEFQRGSVAEVLTYYSEHEPLGEIVVLVAPKTKEERVHQNKYKNNFKEN</sequence>
<keyword evidence="1" id="KW-0963">Cytoplasm</keyword>
<keyword evidence="1" id="KW-0698">rRNA processing</keyword>
<comment type="catalytic activity">
    <reaction evidence="1">
        <text>cytidine(1402) in 16S rRNA + S-adenosyl-L-methionine = 2'-O-methylcytidine(1402) in 16S rRNA + S-adenosyl-L-homocysteine + H(+)</text>
        <dbReference type="Rhea" id="RHEA:42924"/>
        <dbReference type="Rhea" id="RHEA-COMP:10285"/>
        <dbReference type="Rhea" id="RHEA-COMP:10286"/>
        <dbReference type="ChEBI" id="CHEBI:15378"/>
        <dbReference type="ChEBI" id="CHEBI:57856"/>
        <dbReference type="ChEBI" id="CHEBI:59789"/>
        <dbReference type="ChEBI" id="CHEBI:74495"/>
        <dbReference type="ChEBI" id="CHEBI:82748"/>
        <dbReference type="EC" id="2.1.1.198"/>
    </reaction>
</comment>
<dbReference type="EC" id="2.1.1.198" evidence="1"/>
<proteinExistence type="inferred from homology"/>
<dbReference type="Gene3D" id="3.40.1010.10">
    <property type="entry name" value="Cobalt-precorrin-4 Transmethylase, Domain 1"/>
    <property type="match status" value="1"/>
</dbReference>
<dbReference type="InterPro" id="IPR035996">
    <property type="entry name" value="4pyrrol_Methylase_sf"/>
</dbReference>
<dbReference type="NCBIfam" id="TIGR00096">
    <property type="entry name" value="16S rRNA (cytidine(1402)-2'-O)-methyltransferase"/>
    <property type="match status" value="1"/>
</dbReference>
<dbReference type="GeneID" id="66797978"/>
<dbReference type="InterPro" id="IPR014777">
    <property type="entry name" value="4pyrrole_Mease_sub1"/>
</dbReference>
<evidence type="ECO:0000259" key="2">
    <source>
        <dbReference type="Pfam" id="PF00590"/>
    </source>
</evidence>
<dbReference type="RefSeq" id="WP_018357297.1">
    <property type="nucleotide sequence ID" value="NZ_CP197400.1"/>
</dbReference>
<dbReference type="Gene3D" id="3.30.950.10">
    <property type="entry name" value="Methyltransferase, Cobalt-precorrin-4 Transmethylase, Domain 2"/>
    <property type="match status" value="1"/>
</dbReference>
<dbReference type="InterPro" id="IPR008189">
    <property type="entry name" value="rRNA_ssu_MeTfrase_I"/>
</dbReference>
<dbReference type="STRING" id="1122973.GCA_000379925_00007"/>
<evidence type="ECO:0000313" key="4">
    <source>
        <dbReference type="Proteomes" id="UP000297225"/>
    </source>
</evidence>
<dbReference type="InterPro" id="IPR018063">
    <property type="entry name" value="SAM_MeTrfase_RsmI_CS"/>
</dbReference>
<organism evidence="3 4">
    <name type="scientific">Porphyromonas levii</name>
    <dbReference type="NCBI Taxonomy" id="28114"/>
    <lineage>
        <taxon>Bacteria</taxon>
        <taxon>Pseudomonadati</taxon>
        <taxon>Bacteroidota</taxon>
        <taxon>Bacteroidia</taxon>
        <taxon>Bacteroidales</taxon>
        <taxon>Porphyromonadaceae</taxon>
        <taxon>Porphyromonas</taxon>
    </lineage>
</organism>
<name>A0A4Y8WPG5_9PORP</name>
<comment type="subcellular location">
    <subcellularLocation>
        <location evidence="1">Cytoplasm</location>
    </subcellularLocation>
</comment>
<comment type="similarity">
    <text evidence="1">Belongs to the methyltransferase superfamily. RsmI family.</text>
</comment>
<dbReference type="Proteomes" id="UP000297225">
    <property type="component" value="Unassembled WGS sequence"/>
</dbReference>
<dbReference type="PIRSF" id="PIRSF005917">
    <property type="entry name" value="MTase_YraL"/>
    <property type="match status" value="1"/>
</dbReference>
<dbReference type="EMBL" id="SPNC01000074">
    <property type="protein sequence ID" value="TFH94956.1"/>
    <property type="molecule type" value="Genomic_DNA"/>
</dbReference>
<dbReference type="OrthoDB" id="9809084at2"/>
<feature type="domain" description="Tetrapyrrole methylase" evidence="2">
    <location>
        <begin position="5"/>
        <end position="203"/>
    </location>
</feature>
<comment type="function">
    <text evidence="1">Catalyzes the 2'-O-methylation of the ribose of cytidine 1402 (C1402) in 16S rRNA.</text>
</comment>
<dbReference type="GO" id="GO:0070677">
    <property type="term" value="F:rRNA (cytosine-2'-O-)-methyltransferase activity"/>
    <property type="evidence" value="ECO:0007669"/>
    <property type="project" value="UniProtKB-UniRule"/>
</dbReference>
<keyword evidence="1" id="KW-0949">S-adenosyl-L-methionine</keyword>